<dbReference type="AlphaFoldDB" id="A0ABC8RCW9"/>
<reference evidence="2 3" key="1">
    <citation type="submission" date="2024-02" db="EMBL/GenBank/DDBJ databases">
        <authorList>
            <person name="Vignale AGUSTIN F."/>
            <person name="Sosa J E."/>
            <person name="Modenutti C."/>
        </authorList>
    </citation>
    <scope>NUCLEOTIDE SEQUENCE [LARGE SCALE GENOMIC DNA]</scope>
</reference>
<proteinExistence type="predicted"/>
<protein>
    <submittedName>
        <fullName evidence="2">Uncharacterized protein</fullName>
    </submittedName>
</protein>
<evidence type="ECO:0000313" key="2">
    <source>
        <dbReference type="EMBL" id="CAK9142806.1"/>
    </source>
</evidence>
<comment type="caution">
    <text evidence="2">The sequence shown here is derived from an EMBL/GenBank/DDBJ whole genome shotgun (WGS) entry which is preliminary data.</text>
</comment>
<evidence type="ECO:0000313" key="3">
    <source>
        <dbReference type="Proteomes" id="UP001642360"/>
    </source>
</evidence>
<dbReference type="EMBL" id="CAUOFW020001254">
    <property type="protein sequence ID" value="CAK9142806.1"/>
    <property type="molecule type" value="Genomic_DNA"/>
</dbReference>
<gene>
    <name evidence="2" type="ORF">ILEXP_LOCUS10496</name>
</gene>
<evidence type="ECO:0000256" key="1">
    <source>
        <dbReference type="SAM" id="MobiDB-lite"/>
    </source>
</evidence>
<organism evidence="2 3">
    <name type="scientific">Ilex paraguariensis</name>
    <name type="common">yerba mate</name>
    <dbReference type="NCBI Taxonomy" id="185542"/>
    <lineage>
        <taxon>Eukaryota</taxon>
        <taxon>Viridiplantae</taxon>
        <taxon>Streptophyta</taxon>
        <taxon>Embryophyta</taxon>
        <taxon>Tracheophyta</taxon>
        <taxon>Spermatophyta</taxon>
        <taxon>Magnoliopsida</taxon>
        <taxon>eudicotyledons</taxon>
        <taxon>Gunneridae</taxon>
        <taxon>Pentapetalae</taxon>
        <taxon>asterids</taxon>
        <taxon>campanulids</taxon>
        <taxon>Aquifoliales</taxon>
        <taxon>Aquifoliaceae</taxon>
        <taxon>Ilex</taxon>
    </lineage>
</organism>
<sequence length="80" mass="8961">MFNKARDENGQQAEAEKKKLEKEALKEQAGTNSSARKEVDSDRFAEIRNKLHSYGQLVCLGMQPAALQPHLIQSCSVIDM</sequence>
<name>A0ABC8RCW9_9AQUA</name>
<feature type="region of interest" description="Disordered" evidence="1">
    <location>
        <begin position="1"/>
        <end position="42"/>
    </location>
</feature>
<dbReference type="Proteomes" id="UP001642360">
    <property type="component" value="Unassembled WGS sequence"/>
</dbReference>
<keyword evidence="3" id="KW-1185">Reference proteome</keyword>
<accession>A0ABC8RCW9</accession>
<feature type="compositionally biased region" description="Basic and acidic residues" evidence="1">
    <location>
        <begin position="1"/>
        <end position="26"/>
    </location>
</feature>